<comment type="similarity">
    <text evidence="1 13 14">Belongs to the ATPase B chain family.</text>
</comment>
<evidence type="ECO:0000256" key="9">
    <source>
        <dbReference type="ARBA" id="ARBA00023310"/>
    </source>
</evidence>
<proteinExistence type="inferred from homology"/>
<comment type="subunit">
    <text evidence="13">F-type ATPases have 2 components, F(1) - the catalytic core - and F(0) - the membrane proton channel. F(1) has five subunits: alpha(3), beta(3), gamma(1), delta(1), epsilon(1). F(0) has three main subunits: a(1), b(2) and c(10-14). The alpha and beta chains form an alternating ring which encloses part of the gamma chain. F(1) is attached to F(0) by a central stalk formed by the gamma and epsilon chains, while a peripheral stalk is formed by the delta and b chains.</text>
</comment>
<evidence type="ECO:0000256" key="14">
    <source>
        <dbReference type="RuleBase" id="RU003848"/>
    </source>
</evidence>
<dbReference type="HAMAP" id="MF_01398">
    <property type="entry name" value="ATP_synth_b_bprime"/>
    <property type="match status" value="1"/>
</dbReference>
<evidence type="ECO:0000256" key="11">
    <source>
        <dbReference type="ARBA" id="ARBA00025614"/>
    </source>
</evidence>
<evidence type="ECO:0000256" key="3">
    <source>
        <dbReference type="ARBA" id="ARBA00022547"/>
    </source>
</evidence>
<feature type="transmembrane region" description="Helical" evidence="13">
    <location>
        <begin position="12"/>
        <end position="31"/>
    </location>
</feature>
<evidence type="ECO:0000256" key="15">
    <source>
        <dbReference type="SAM" id="Coils"/>
    </source>
</evidence>
<evidence type="ECO:0000313" key="17">
    <source>
        <dbReference type="Proteomes" id="UP000187408"/>
    </source>
</evidence>
<reference evidence="16 17" key="1">
    <citation type="submission" date="2016-10" db="EMBL/GenBank/DDBJ databases">
        <title>Genome sequence of a sulfur-reducing bacterium Desulfurobacterium indicum K6013.</title>
        <authorList>
            <person name="Cao J."/>
            <person name="Shao Z."/>
            <person name="Alain K."/>
            <person name="Jebbar M."/>
        </authorList>
    </citation>
    <scope>NUCLEOTIDE SEQUENCE [LARGE SCALE GENOMIC DNA]</scope>
    <source>
        <strain evidence="16 17">K6013</strain>
    </source>
</reference>
<evidence type="ECO:0000256" key="7">
    <source>
        <dbReference type="ARBA" id="ARBA00023065"/>
    </source>
</evidence>
<evidence type="ECO:0000256" key="13">
    <source>
        <dbReference type="HAMAP-Rule" id="MF_01398"/>
    </source>
</evidence>
<evidence type="ECO:0000256" key="1">
    <source>
        <dbReference type="ARBA" id="ARBA00005513"/>
    </source>
</evidence>
<dbReference type="SUPFAM" id="SSF47162">
    <property type="entry name" value="Apolipoprotein"/>
    <property type="match status" value="1"/>
</dbReference>
<dbReference type="CDD" id="cd06503">
    <property type="entry name" value="ATP-synt_Fo_b"/>
    <property type="match status" value="1"/>
</dbReference>
<comment type="caution">
    <text evidence="16">The sequence shown here is derived from an EMBL/GenBank/DDBJ whole genome shotgun (WGS) entry which is preliminary data.</text>
</comment>
<dbReference type="GO" id="GO:0046961">
    <property type="term" value="F:proton-transporting ATPase activity, rotational mechanism"/>
    <property type="evidence" value="ECO:0007669"/>
    <property type="project" value="TreeGrafter"/>
</dbReference>
<evidence type="ECO:0000313" key="16">
    <source>
        <dbReference type="EMBL" id="OMH41359.1"/>
    </source>
</evidence>
<keyword evidence="13" id="KW-1003">Cell membrane</keyword>
<organism evidence="16 17">
    <name type="scientific">Desulfurobacterium indicum</name>
    <dbReference type="NCBI Taxonomy" id="1914305"/>
    <lineage>
        <taxon>Bacteria</taxon>
        <taxon>Pseudomonadati</taxon>
        <taxon>Aquificota</taxon>
        <taxon>Aquificia</taxon>
        <taxon>Desulfurobacteriales</taxon>
        <taxon>Desulfurobacteriaceae</taxon>
        <taxon>Desulfurobacterium</taxon>
    </lineage>
</organism>
<comment type="function">
    <text evidence="10 13">F(1)F(0) ATP synthase produces ATP from ADP in the presence of a proton or sodium gradient. F-type ATPases consist of two structural domains, F(1) containing the extramembraneous catalytic core and F(0) containing the membrane proton channel, linked together by a central stalk and a peripheral stalk. During catalysis, ATP synthesis in the catalytic domain of F(1) is coupled via a rotary mechanism of the central stalk subunits to proton translocation.</text>
</comment>
<comment type="subcellular location">
    <subcellularLocation>
        <location evidence="13">Cell membrane</location>
        <topology evidence="13">Single-pass membrane protein</topology>
    </subcellularLocation>
    <subcellularLocation>
        <location evidence="12">Endomembrane system</location>
        <topology evidence="12">Single-pass membrane protein</topology>
    </subcellularLocation>
</comment>
<dbReference type="GO" id="GO:0005886">
    <property type="term" value="C:plasma membrane"/>
    <property type="evidence" value="ECO:0007669"/>
    <property type="project" value="UniProtKB-SubCell"/>
</dbReference>
<keyword evidence="7 13" id="KW-0406">Ion transport</keyword>
<dbReference type="STRING" id="1914305.BLW93_00275"/>
<dbReference type="PANTHER" id="PTHR33445">
    <property type="entry name" value="ATP SYNTHASE SUBUNIT B', CHLOROPLASTIC"/>
    <property type="match status" value="1"/>
</dbReference>
<dbReference type="EMBL" id="MOEN01000001">
    <property type="protein sequence ID" value="OMH41359.1"/>
    <property type="molecule type" value="Genomic_DNA"/>
</dbReference>
<protein>
    <recommendedName>
        <fullName evidence="13">ATP synthase subunit b</fullName>
    </recommendedName>
    <alternativeName>
        <fullName evidence="13">ATP synthase F(0) sector subunit b</fullName>
    </alternativeName>
    <alternativeName>
        <fullName evidence="13">ATPase subunit I</fullName>
    </alternativeName>
    <alternativeName>
        <fullName evidence="13">F-type ATPase subunit b</fullName>
        <shortName evidence="13">F-ATPase subunit b</shortName>
    </alternativeName>
</protein>
<dbReference type="AlphaFoldDB" id="A0A1R1MNN3"/>
<keyword evidence="15" id="KW-0175">Coiled coil</keyword>
<evidence type="ECO:0000256" key="10">
    <source>
        <dbReference type="ARBA" id="ARBA00025198"/>
    </source>
</evidence>
<dbReference type="GO" id="GO:0012505">
    <property type="term" value="C:endomembrane system"/>
    <property type="evidence" value="ECO:0007669"/>
    <property type="project" value="UniProtKB-SubCell"/>
</dbReference>
<keyword evidence="8 13" id="KW-0472">Membrane</keyword>
<keyword evidence="17" id="KW-1185">Reference proteome</keyword>
<evidence type="ECO:0000256" key="2">
    <source>
        <dbReference type="ARBA" id="ARBA00022448"/>
    </source>
</evidence>
<accession>A0A1R1MNN3</accession>
<dbReference type="RefSeq" id="WP_076712108.1">
    <property type="nucleotide sequence ID" value="NZ_MOEN01000001.1"/>
</dbReference>
<dbReference type="GO" id="GO:0045259">
    <property type="term" value="C:proton-transporting ATP synthase complex"/>
    <property type="evidence" value="ECO:0007669"/>
    <property type="project" value="UniProtKB-KW"/>
</dbReference>
<dbReference type="PANTHER" id="PTHR33445:SF2">
    <property type="entry name" value="ATP SYNTHASE SUBUNIT B', CHLOROPLASTIC"/>
    <property type="match status" value="1"/>
</dbReference>
<dbReference type="InterPro" id="IPR050059">
    <property type="entry name" value="ATP_synthase_B_chain"/>
</dbReference>
<feature type="coiled-coil region" evidence="15">
    <location>
        <begin position="38"/>
        <end position="135"/>
    </location>
</feature>
<keyword evidence="4 13" id="KW-0812">Transmembrane</keyword>
<dbReference type="Proteomes" id="UP000187408">
    <property type="component" value="Unassembled WGS sequence"/>
</dbReference>
<evidence type="ECO:0000256" key="6">
    <source>
        <dbReference type="ARBA" id="ARBA00022989"/>
    </source>
</evidence>
<gene>
    <name evidence="13" type="primary">atpF</name>
    <name evidence="16" type="ORF">BLW93_00275</name>
</gene>
<keyword evidence="3 13" id="KW-0138">CF(0)</keyword>
<evidence type="ECO:0000256" key="4">
    <source>
        <dbReference type="ARBA" id="ARBA00022692"/>
    </source>
</evidence>
<sequence length="145" mass="16700">MEGNIVSLNATVIVQMINFLVFMVIMDKVLFKPMITHLAKREEELNVLKLEAEELRKSAEKFLQEYQAVIAEAKEKAKELLNAALKEAKEERERIISQAQEEMQAKVEKAKAEIWASFEQEKEKLAKRVDEIANEIVEKLLKKAA</sequence>
<dbReference type="OrthoDB" id="14747at2"/>
<evidence type="ECO:0000256" key="8">
    <source>
        <dbReference type="ARBA" id="ARBA00023136"/>
    </source>
</evidence>
<evidence type="ECO:0000256" key="12">
    <source>
        <dbReference type="ARBA" id="ARBA00037847"/>
    </source>
</evidence>
<comment type="function">
    <text evidence="11">Component of the F(0) channel, it forms part of the peripheral stalk, linking F(1) to F(0). The b'-subunit is a diverged and duplicated form of b found in plants and photosynthetic bacteria.</text>
</comment>
<keyword evidence="2 13" id="KW-0813">Transport</keyword>
<name>A0A1R1MNN3_9BACT</name>
<keyword evidence="9 13" id="KW-0066">ATP synthesis</keyword>
<keyword evidence="5 13" id="KW-0375">Hydrogen ion transport</keyword>
<dbReference type="GO" id="GO:0046933">
    <property type="term" value="F:proton-transporting ATP synthase activity, rotational mechanism"/>
    <property type="evidence" value="ECO:0007669"/>
    <property type="project" value="UniProtKB-UniRule"/>
</dbReference>
<dbReference type="Pfam" id="PF00430">
    <property type="entry name" value="ATP-synt_B"/>
    <property type="match status" value="1"/>
</dbReference>
<evidence type="ECO:0000256" key="5">
    <source>
        <dbReference type="ARBA" id="ARBA00022781"/>
    </source>
</evidence>
<keyword evidence="6 13" id="KW-1133">Transmembrane helix</keyword>
<dbReference type="InterPro" id="IPR002146">
    <property type="entry name" value="ATP_synth_b/b'su_bac/chlpt"/>
</dbReference>